<feature type="transmembrane region" description="Helical" evidence="2">
    <location>
        <begin position="331"/>
        <end position="349"/>
    </location>
</feature>
<feature type="region of interest" description="Disordered" evidence="1">
    <location>
        <begin position="220"/>
        <end position="248"/>
    </location>
</feature>
<dbReference type="CDD" id="cd00060">
    <property type="entry name" value="FHA"/>
    <property type="match status" value="1"/>
</dbReference>
<evidence type="ECO:0000313" key="4">
    <source>
        <dbReference type="EMBL" id="WIV20173.1"/>
    </source>
</evidence>
<feature type="transmembrane region" description="Helical" evidence="2">
    <location>
        <begin position="355"/>
        <end position="376"/>
    </location>
</feature>
<evidence type="ECO:0000259" key="3">
    <source>
        <dbReference type="PROSITE" id="PS50006"/>
    </source>
</evidence>
<name>A0ABY8X549_9BACL</name>
<dbReference type="Gene3D" id="2.60.200.20">
    <property type="match status" value="1"/>
</dbReference>
<dbReference type="RefSeq" id="WP_285746869.1">
    <property type="nucleotide sequence ID" value="NZ_CP127162.1"/>
</dbReference>
<gene>
    <name evidence="4" type="ORF">QPK24_05565</name>
</gene>
<dbReference type="InterPro" id="IPR045962">
    <property type="entry name" value="DUF6382"/>
</dbReference>
<dbReference type="SMART" id="SM00240">
    <property type="entry name" value="FHA"/>
    <property type="match status" value="1"/>
</dbReference>
<dbReference type="PROSITE" id="PS50006">
    <property type="entry name" value="FHA_DOMAIN"/>
    <property type="match status" value="1"/>
</dbReference>
<reference evidence="4 5" key="1">
    <citation type="submission" date="2023-06" db="EMBL/GenBank/DDBJ databases">
        <title>Paenibacillus polygonum sp. nov., an endophytic bacterium, isolated from Polygonum lapathifolium L. in Nanji Wetland National Nature Reserve, South of Poyang Lake, Jiangxi Province, China.</title>
        <authorList>
            <person name="Yu Z."/>
        </authorList>
    </citation>
    <scope>NUCLEOTIDE SEQUENCE [LARGE SCALE GENOMIC DNA]</scope>
    <source>
        <strain evidence="4 5">C31</strain>
    </source>
</reference>
<dbReference type="Pfam" id="PF19909">
    <property type="entry name" value="DUF6382"/>
    <property type="match status" value="1"/>
</dbReference>
<dbReference type="SUPFAM" id="SSF49879">
    <property type="entry name" value="SMAD/FHA domain"/>
    <property type="match status" value="1"/>
</dbReference>
<sequence>MISLKRDFIHNGKAMMTIDKTGGFVRSELSEVQLQMVMSNVISGHLPMSMKEINQEITFHYDISGKKMLSQTARHEKLSLTGLFQLLLQITQTLLTCPQYMLDEQRYVLHEDYIFTTDPLEEAKVYLCYIPASLEKEVESIAFQISQMVNRMMPYVKALEGTGIQRILQLCNDGDFQLDDLQELLNELLISEAGVGSKSSARINSVHGVSSSYPMDGYFQGESSRSLINEPGDPNLQRSSRPTPAPIPVPVPKQIPVLSNHSNDSFISSVPLNPLRRSSSESASENRPGLALGSISHPIFSMKDTYESSGYHSIEGEEKETKKPKKSEKPIYYWLGGMLLASVLWRFLYMDEPTTIRLVMCLVITVTLAAAAYLLSAGKLAGIGNMSLNSTRKQEDDYLNNELSNNELSNNEQSSSFSLFQQKEETDFPGKRGIFGGGNKNKEGAEPWRWNSPSKLEESDAELLSNPFKQVASDFNISFTAPKSLGNEEQETTDHYYNSLRHSTQMLNSSHAQATVLLSDVESVSSSAGQSAVVTIKKGILERQAPQAAPEQMELGTASFIIGRSQEVSQYVEEGKGTSRAHVEISKSKDQYYIKDLNSMNGTLLLDQPMIPYKEYVLEEGDFFVIAESKYTFRYV</sequence>
<keyword evidence="2" id="KW-0812">Transmembrane</keyword>
<feature type="region of interest" description="Disordered" evidence="1">
    <location>
        <begin position="430"/>
        <end position="450"/>
    </location>
</feature>
<keyword evidence="5" id="KW-1185">Reference proteome</keyword>
<dbReference type="InterPro" id="IPR000253">
    <property type="entry name" value="FHA_dom"/>
</dbReference>
<dbReference type="Pfam" id="PF00498">
    <property type="entry name" value="FHA"/>
    <property type="match status" value="1"/>
</dbReference>
<dbReference type="InterPro" id="IPR008984">
    <property type="entry name" value="SMAD_FHA_dom_sf"/>
</dbReference>
<accession>A0ABY8X549</accession>
<proteinExistence type="predicted"/>
<evidence type="ECO:0000256" key="1">
    <source>
        <dbReference type="SAM" id="MobiDB-lite"/>
    </source>
</evidence>
<keyword evidence="2" id="KW-0472">Membrane</keyword>
<keyword evidence="2" id="KW-1133">Transmembrane helix</keyword>
<feature type="domain" description="FHA" evidence="3">
    <location>
        <begin position="560"/>
        <end position="610"/>
    </location>
</feature>
<organism evidence="4 5">
    <name type="scientific">Paenibacillus polygoni</name>
    <dbReference type="NCBI Taxonomy" id="3050112"/>
    <lineage>
        <taxon>Bacteria</taxon>
        <taxon>Bacillati</taxon>
        <taxon>Bacillota</taxon>
        <taxon>Bacilli</taxon>
        <taxon>Bacillales</taxon>
        <taxon>Paenibacillaceae</taxon>
        <taxon>Paenibacillus</taxon>
    </lineage>
</organism>
<evidence type="ECO:0000256" key="2">
    <source>
        <dbReference type="SAM" id="Phobius"/>
    </source>
</evidence>
<dbReference type="EMBL" id="CP127162">
    <property type="protein sequence ID" value="WIV20173.1"/>
    <property type="molecule type" value="Genomic_DNA"/>
</dbReference>
<dbReference type="Proteomes" id="UP001236415">
    <property type="component" value="Chromosome"/>
</dbReference>
<evidence type="ECO:0000313" key="5">
    <source>
        <dbReference type="Proteomes" id="UP001236415"/>
    </source>
</evidence>
<protein>
    <submittedName>
        <fullName evidence="4">DUF6382 domain-containing protein</fullName>
    </submittedName>
</protein>